<evidence type="ECO:0000256" key="1">
    <source>
        <dbReference type="SAM" id="MobiDB-lite"/>
    </source>
</evidence>
<keyword evidence="2" id="KW-0812">Transmembrane</keyword>
<evidence type="ECO:0000313" key="3">
    <source>
        <dbReference type="EMBL" id="GMI32430.1"/>
    </source>
</evidence>
<evidence type="ECO:0008006" key="5">
    <source>
        <dbReference type="Google" id="ProtNLM"/>
    </source>
</evidence>
<proteinExistence type="predicted"/>
<sequence length="362" mass="40356">MVQSMPVQAMPVGEPYAQPLQYGQPYGQMQQAPQGVQMQQMGAQYGVQAAYSQPGLEMSTPAPRQYAGPAPVAAPVQLRAQEGDVAVTGKPKWHPVLSVCSFIVFFFAFSFLSVGLSLGSKAEQMDPELDFSEIAGGCTLLAVKFDLDTRYRSCGRQCSEDTNSDGKVEQCRFEWMWYFAEGKDYDCEPLPLTFLDDYGEPSCADGIRSRGRGLHNTKKEARTIDEACDSDQDWYPPDKDDDDPQRNSRYEPVMYDWTFGHSSSFREYVACWSAEMGTSSAEALGYSCADEIHVEYDSSGSQLPAFENPRCERVVDPQEDKDRLEEAGGVAVFLSVVFMIIATAVCCCARVRKEQSRRRGWC</sequence>
<reference evidence="3 4" key="1">
    <citation type="journal article" date="2023" name="Commun. Biol.">
        <title>Genome analysis of Parmales, the sister group of diatoms, reveals the evolutionary specialization of diatoms from phago-mixotrophs to photoautotrophs.</title>
        <authorList>
            <person name="Ban H."/>
            <person name="Sato S."/>
            <person name="Yoshikawa S."/>
            <person name="Yamada K."/>
            <person name="Nakamura Y."/>
            <person name="Ichinomiya M."/>
            <person name="Sato N."/>
            <person name="Blanc-Mathieu R."/>
            <person name="Endo H."/>
            <person name="Kuwata A."/>
            <person name="Ogata H."/>
        </authorList>
    </citation>
    <scope>NUCLEOTIDE SEQUENCE [LARGE SCALE GENOMIC DNA]</scope>
</reference>
<name>A0ABQ6MSZ8_9STRA</name>
<gene>
    <name evidence="3" type="ORF">TeGR_g5975</name>
</gene>
<comment type="caution">
    <text evidence="3">The sequence shown here is derived from an EMBL/GenBank/DDBJ whole genome shotgun (WGS) entry which is preliminary data.</text>
</comment>
<feature type="transmembrane region" description="Helical" evidence="2">
    <location>
        <begin position="96"/>
        <end position="118"/>
    </location>
</feature>
<keyword evidence="2" id="KW-1133">Transmembrane helix</keyword>
<feature type="region of interest" description="Disordered" evidence="1">
    <location>
        <begin position="227"/>
        <end position="247"/>
    </location>
</feature>
<dbReference type="EMBL" id="BRYB01003195">
    <property type="protein sequence ID" value="GMI32430.1"/>
    <property type="molecule type" value="Genomic_DNA"/>
</dbReference>
<accession>A0ABQ6MSZ8</accession>
<keyword evidence="2" id="KW-0472">Membrane</keyword>
<evidence type="ECO:0000256" key="2">
    <source>
        <dbReference type="SAM" id="Phobius"/>
    </source>
</evidence>
<organism evidence="3 4">
    <name type="scientific">Tetraparma gracilis</name>
    <dbReference type="NCBI Taxonomy" id="2962635"/>
    <lineage>
        <taxon>Eukaryota</taxon>
        <taxon>Sar</taxon>
        <taxon>Stramenopiles</taxon>
        <taxon>Ochrophyta</taxon>
        <taxon>Bolidophyceae</taxon>
        <taxon>Parmales</taxon>
        <taxon>Triparmaceae</taxon>
        <taxon>Tetraparma</taxon>
    </lineage>
</organism>
<evidence type="ECO:0000313" key="4">
    <source>
        <dbReference type="Proteomes" id="UP001165060"/>
    </source>
</evidence>
<protein>
    <recommendedName>
        <fullName evidence="5">Transmembrane protein</fullName>
    </recommendedName>
</protein>
<dbReference type="Proteomes" id="UP001165060">
    <property type="component" value="Unassembled WGS sequence"/>
</dbReference>
<keyword evidence="4" id="KW-1185">Reference proteome</keyword>
<feature type="transmembrane region" description="Helical" evidence="2">
    <location>
        <begin position="327"/>
        <end position="349"/>
    </location>
</feature>